<gene>
    <name evidence="1" type="ORF">K488DRAFT_60034</name>
</gene>
<name>A0ACB8Q883_9AGAM</name>
<accession>A0ACB8Q883</accession>
<evidence type="ECO:0000313" key="1">
    <source>
        <dbReference type="EMBL" id="KAI0027938.1"/>
    </source>
</evidence>
<keyword evidence="2" id="KW-1185">Reference proteome</keyword>
<proteinExistence type="predicted"/>
<evidence type="ECO:0000313" key="2">
    <source>
        <dbReference type="Proteomes" id="UP000814128"/>
    </source>
</evidence>
<sequence>MLPFAFAGLLTVIAFAPLRSSAQSPPTIVLDAGVFTGTTSGSVDRFLGMPFALPPVGDLRFRLPQPSAPYVGTYNATAFGPDCICQAMVFENRPSNLDPAAAAFIDAQSHPSTYPMSEDCLAINVWTPAAAVGRTDLPVLVVVADRYIGGFESGTPRSVNGSVVVEQSLSLNEPIIFVSMNHRCKEVREAGVGNLGLHDQRLALRWVQKYIYLFGGDPTKVTLSGGSSGAISAALQMLTNGGDTEGLFRAVWMQSGSPLPIGSIENGQEVFDQLVRDTDCTSAADQLDCLRGVDLEVLQTAINASPGLFTYRSVSLAWAPRADGVFLVAPPQQLVLKGSVADVPFVAGALRDSLNRNADDEGTIFALSSSNLTTTEEVHSYLRTFYYHNVHHRDLVELLDLYSDDPTQGSPFGTGSLSALTPQFKRLAAIQGDLAFISPRRTFLEHRSHLQPAYSWLSKRFKSFPDLGSFHGTDSPSVFGGDLGAYLIRFVATLNPNGPGSNVTWPRYNTSSKELLTLWDGDIPMNITRDTFRAEGMAKLAALSLADPF</sequence>
<organism evidence="1 2">
    <name type="scientific">Vararia minispora EC-137</name>
    <dbReference type="NCBI Taxonomy" id="1314806"/>
    <lineage>
        <taxon>Eukaryota</taxon>
        <taxon>Fungi</taxon>
        <taxon>Dikarya</taxon>
        <taxon>Basidiomycota</taxon>
        <taxon>Agaricomycotina</taxon>
        <taxon>Agaricomycetes</taxon>
        <taxon>Russulales</taxon>
        <taxon>Lachnocladiaceae</taxon>
        <taxon>Vararia</taxon>
    </lineage>
</organism>
<protein>
    <submittedName>
        <fullName evidence="1">Carotenoid ester lipase</fullName>
    </submittedName>
</protein>
<dbReference type="Proteomes" id="UP000814128">
    <property type="component" value="Unassembled WGS sequence"/>
</dbReference>
<reference evidence="1" key="1">
    <citation type="submission" date="2021-02" db="EMBL/GenBank/DDBJ databases">
        <authorList>
            <consortium name="DOE Joint Genome Institute"/>
            <person name="Ahrendt S."/>
            <person name="Looney B.P."/>
            <person name="Miyauchi S."/>
            <person name="Morin E."/>
            <person name="Drula E."/>
            <person name="Courty P.E."/>
            <person name="Chicoki N."/>
            <person name="Fauchery L."/>
            <person name="Kohler A."/>
            <person name="Kuo A."/>
            <person name="Labutti K."/>
            <person name="Pangilinan J."/>
            <person name="Lipzen A."/>
            <person name="Riley R."/>
            <person name="Andreopoulos W."/>
            <person name="He G."/>
            <person name="Johnson J."/>
            <person name="Barry K.W."/>
            <person name="Grigoriev I.V."/>
            <person name="Nagy L."/>
            <person name="Hibbett D."/>
            <person name="Henrissat B."/>
            <person name="Matheny P.B."/>
            <person name="Labbe J."/>
            <person name="Martin F."/>
        </authorList>
    </citation>
    <scope>NUCLEOTIDE SEQUENCE</scope>
    <source>
        <strain evidence="1">EC-137</strain>
    </source>
</reference>
<comment type="caution">
    <text evidence="1">The sequence shown here is derived from an EMBL/GenBank/DDBJ whole genome shotgun (WGS) entry which is preliminary data.</text>
</comment>
<reference evidence="1" key="2">
    <citation type="journal article" date="2022" name="New Phytol.">
        <title>Evolutionary transition to the ectomycorrhizal habit in the genomes of a hyperdiverse lineage of mushroom-forming fungi.</title>
        <authorList>
            <person name="Looney B."/>
            <person name="Miyauchi S."/>
            <person name="Morin E."/>
            <person name="Drula E."/>
            <person name="Courty P.E."/>
            <person name="Kohler A."/>
            <person name="Kuo A."/>
            <person name="LaButti K."/>
            <person name="Pangilinan J."/>
            <person name="Lipzen A."/>
            <person name="Riley R."/>
            <person name="Andreopoulos W."/>
            <person name="He G."/>
            <person name="Johnson J."/>
            <person name="Nolan M."/>
            <person name="Tritt A."/>
            <person name="Barry K.W."/>
            <person name="Grigoriev I.V."/>
            <person name="Nagy L.G."/>
            <person name="Hibbett D."/>
            <person name="Henrissat B."/>
            <person name="Matheny P.B."/>
            <person name="Labbe J."/>
            <person name="Martin F.M."/>
        </authorList>
    </citation>
    <scope>NUCLEOTIDE SEQUENCE</scope>
    <source>
        <strain evidence="1">EC-137</strain>
    </source>
</reference>
<dbReference type="EMBL" id="MU273816">
    <property type="protein sequence ID" value="KAI0027938.1"/>
    <property type="molecule type" value="Genomic_DNA"/>
</dbReference>